<protein>
    <submittedName>
        <fullName evidence="1">Uncharacterized protein</fullName>
    </submittedName>
</protein>
<gene>
    <name evidence="1" type="ORF">Sradi_6674300</name>
</gene>
<dbReference type="EMBL" id="JACGWJ010000032">
    <property type="protein sequence ID" value="KAL0296222.1"/>
    <property type="molecule type" value="Genomic_DNA"/>
</dbReference>
<proteinExistence type="predicted"/>
<evidence type="ECO:0000313" key="1">
    <source>
        <dbReference type="EMBL" id="KAL0296222.1"/>
    </source>
</evidence>
<dbReference type="AlphaFoldDB" id="A0AAW2JNV2"/>
<comment type="caution">
    <text evidence="1">The sequence shown here is derived from an EMBL/GenBank/DDBJ whole genome shotgun (WGS) entry which is preliminary data.</text>
</comment>
<feature type="non-terminal residue" evidence="1">
    <location>
        <position position="1"/>
    </location>
</feature>
<sequence length="112" mass="12101">DEGGACDLLQRFEEASGLAINWQKSAAVFSKNDTAVSRKELGRVLGVLAVDKHEKYLGLPTVIGCSTGAVFDHIKIRNEFPSQAGRAVLLKAVVQGSHPRDEGCFLFCLKKA</sequence>
<reference evidence="1" key="2">
    <citation type="journal article" date="2024" name="Plant">
        <title>Genomic evolution and insights into agronomic trait innovations of Sesamum species.</title>
        <authorList>
            <person name="Miao H."/>
            <person name="Wang L."/>
            <person name="Qu L."/>
            <person name="Liu H."/>
            <person name="Sun Y."/>
            <person name="Le M."/>
            <person name="Wang Q."/>
            <person name="Wei S."/>
            <person name="Zheng Y."/>
            <person name="Lin W."/>
            <person name="Duan Y."/>
            <person name="Cao H."/>
            <person name="Xiong S."/>
            <person name="Wang X."/>
            <person name="Wei L."/>
            <person name="Li C."/>
            <person name="Ma Q."/>
            <person name="Ju M."/>
            <person name="Zhao R."/>
            <person name="Li G."/>
            <person name="Mu C."/>
            <person name="Tian Q."/>
            <person name="Mei H."/>
            <person name="Zhang T."/>
            <person name="Gao T."/>
            <person name="Zhang H."/>
        </authorList>
    </citation>
    <scope>NUCLEOTIDE SEQUENCE</scope>
    <source>
        <strain evidence="1">G02</strain>
    </source>
</reference>
<reference evidence="1" key="1">
    <citation type="submission" date="2020-06" db="EMBL/GenBank/DDBJ databases">
        <authorList>
            <person name="Li T."/>
            <person name="Hu X."/>
            <person name="Zhang T."/>
            <person name="Song X."/>
            <person name="Zhang H."/>
            <person name="Dai N."/>
            <person name="Sheng W."/>
            <person name="Hou X."/>
            <person name="Wei L."/>
        </authorList>
    </citation>
    <scope>NUCLEOTIDE SEQUENCE</scope>
    <source>
        <strain evidence="1">G02</strain>
        <tissue evidence="1">Leaf</tissue>
    </source>
</reference>
<name>A0AAW2JNV2_SESRA</name>
<organism evidence="1">
    <name type="scientific">Sesamum radiatum</name>
    <name type="common">Black benniseed</name>
    <dbReference type="NCBI Taxonomy" id="300843"/>
    <lineage>
        <taxon>Eukaryota</taxon>
        <taxon>Viridiplantae</taxon>
        <taxon>Streptophyta</taxon>
        <taxon>Embryophyta</taxon>
        <taxon>Tracheophyta</taxon>
        <taxon>Spermatophyta</taxon>
        <taxon>Magnoliopsida</taxon>
        <taxon>eudicotyledons</taxon>
        <taxon>Gunneridae</taxon>
        <taxon>Pentapetalae</taxon>
        <taxon>asterids</taxon>
        <taxon>lamiids</taxon>
        <taxon>Lamiales</taxon>
        <taxon>Pedaliaceae</taxon>
        <taxon>Sesamum</taxon>
    </lineage>
</organism>
<accession>A0AAW2JNV2</accession>